<dbReference type="Pfam" id="PF24410">
    <property type="entry name" value="wHTH-HSP90_Na-assoc"/>
    <property type="match status" value="6"/>
</dbReference>
<dbReference type="EMBL" id="BNEK01000005">
    <property type="protein sequence ID" value="GHJ32025.1"/>
    <property type="molecule type" value="Genomic_DNA"/>
</dbReference>
<feature type="domain" description="wHTH-Hsp90 Na associated" evidence="1">
    <location>
        <begin position="9"/>
        <end position="61"/>
    </location>
</feature>
<reference evidence="2" key="1">
    <citation type="submission" date="2024-05" db="EMBL/GenBank/DDBJ databases">
        <title>Whole genome shotgun sequence of Streptomyces hygroscopicus NBRC 113678.</title>
        <authorList>
            <person name="Komaki H."/>
            <person name="Tamura T."/>
        </authorList>
    </citation>
    <scope>NUCLEOTIDE SEQUENCE</scope>
    <source>
        <strain evidence="2">N11-34</strain>
    </source>
</reference>
<sequence>MSNTPESQDPEDLRFTRLRLGHHTSQLRPGERVPFGHVLFAAATAGCAPADVVSRLTALGYSDVELPDVPLPSTVAREDALLLKADTYNLSWMGLDEPVSLRNLVAAAGERGLGPAEAARRLTALGYTVPAGHPLPETPDSRDIMLIRTDPRGSAEFLDWDAEASLRHVFRVAREVRCDPHTVATRLLALGIRLPYTPEPDDALILAHPGAALGHVVTVARETGRTPEDIVARLAELGAERPSTVPDSLDADDLRLISENLDGRRPWLKVNTVVGVQLRHILRAALATGRTPADIAARLAELGHWLHENAKLPQVADPEDIRLLETVDRSFLDGVHLEHVLRSASLTGRSPADVAARLTALGYRLPDEVDYPEVCGAVRG</sequence>
<feature type="domain" description="wHTH-Hsp90 Na associated" evidence="1">
    <location>
        <begin position="249"/>
        <end position="304"/>
    </location>
</feature>
<comment type="caution">
    <text evidence="2">The sequence shown here is derived from an EMBL/GenBank/DDBJ whole genome shotgun (WGS) entry which is preliminary data.</text>
</comment>
<feature type="domain" description="wHTH-Hsp90 Na associated" evidence="1">
    <location>
        <begin position="138"/>
        <end position="191"/>
    </location>
</feature>
<dbReference type="InterPro" id="IPR056507">
    <property type="entry name" value="wHTH-HSP90_Na-assoc"/>
</dbReference>
<keyword evidence="3" id="KW-1185">Reference proteome</keyword>
<organism evidence="2 3">
    <name type="scientific">Streptomyces hygroscopicus</name>
    <dbReference type="NCBI Taxonomy" id="1912"/>
    <lineage>
        <taxon>Bacteria</taxon>
        <taxon>Bacillati</taxon>
        <taxon>Actinomycetota</taxon>
        <taxon>Actinomycetes</taxon>
        <taxon>Kitasatosporales</taxon>
        <taxon>Streptomycetaceae</taxon>
        <taxon>Streptomyces</taxon>
        <taxon>Streptomyces violaceusniger group</taxon>
    </lineage>
</organism>
<protein>
    <recommendedName>
        <fullName evidence="1">wHTH-Hsp90 Na associated domain-containing protein</fullName>
    </recommendedName>
</protein>
<proteinExistence type="predicted"/>
<feature type="domain" description="wHTH-Hsp90 Na associated" evidence="1">
    <location>
        <begin position="75"/>
        <end position="127"/>
    </location>
</feature>
<feature type="domain" description="wHTH-Hsp90 Na associated" evidence="1">
    <location>
        <begin position="212"/>
        <end position="238"/>
    </location>
</feature>
<evidence type="ECO:0000313" key="2">
    <source>
        <dbReference type="EMBL" id="GHJ32025.1"/>
    </source>
</evidence>
<evidence type="ECO:0000259" key="1">
    <source>
        <dbReference type="Pfam" id="PF24410"/>
    </source>
</evidence>
<dbReference type="Proteomes" id="UP001054854">
    <property type="component" value="Unassembled WGS sequence"/>
</dbReference>
<accession>A0ABQ3U8U4</accession>
<name>A0ABQ3U8U4_STRHY</name>
<gene>
    <name evidence="2" type="ORF">TPA0910_64580</name>
</gene>
<feature type="domain" description="wHTH-Hsp90 Na associated" evidence="1">
    <location>
        <begin position="317"/>
        <end position="363"/>
    </location>
</feature>
<dbReference type="RefSeq" id="WP_236258833.1">
    <property type="nucleotide sequence ID" value="NZ_BNEK01000005.1"/>
</dbReference>
<evidence type="ECO:0000313" key="3">
    <source>
        <dbReference type="Proteomes" id="UP001054854"/>
    </source>
</evidence>